<dbReference type="AlphaFoldDB" id="A0A1E7Q7J8"/>
<keyword evidence="5" id="KW-1185">Reference proteome</keyword>
<dbReference type="OrthoDB" id="9781892at2"/>
<comment type="similarity">
    <text evidence="3">Belongs to the glycosyltransferase 9 family.</text>
</comment>
<dbReference type="Gene3D" id="3.40.50.2000">
    <property type="entry name" value="Glycogen Phosphorylase B"/>
    <property type="match status" value="2"/>
</dbReference>
<dbReference type="GO" id="GO:0005829">
    <property type="term" value="C:cytosol"/>
    <property type="evidence" value="ECO:0007669"/>
    <property type="project" value="TreeGrafter"/>
</dbReference>
<dbReference type="Pfam" id="PF01075">
    <property type="entry name" value="Glyco_transf_9"/>
    <property type="match status" value="1"/>
</dbReference>
<dbReference type="InterPro" id="IPR051199">
    <property type="entry name" value="LPS_LOS_Heptosyltrfase"/>
</dbReference>
<name>A0A1E7Q7J8_9GAMM</name>
<dbReference type="Proteomes" id="UP000242258">
    <property type="component" value="Unassembled WGS sequence"/>
</dbReference>
<accession>A0A1E7Q7J8</accession>
<dbReference type="STRING" id="1628148.BI198_11820"/>
<evidence type="ECO:0000313" key="4">
    <source>
        <dbReference type="EMBL" id="OEY70174.1"/>
    </source>
</evidence>
<protein>
    <submittedName>
        <fullName evidence="4">Glycosyl transferase</fullName>
    </submittedName>
</protein>
<keyword evidence="1" id="KW-0328">Glycosyltransferase</keyword>
<evidence type="ECO:0000313" key="5">
    <source>
        <dbReference type="Proteomes" id="UP000242258"/>
    </source>
</evidence>
<reference evidence="5" key="1">
    <citation type="submission" date="2016-09" db="EMBL/GenBank/DDBJ databases">
        <authorList>
            <person name="Wan X."/>
            <person name="Hou S."/>
        </authorList>
    </citation>
    <scope>NUCLEOTIDE SEQUENCE [LARGE SCALE GENOMIC DNA]</scope>
    <source>
        <strain evidence="5">KH87</strain>
    </source>
</reference>
<dbReference type="InterPro" id="IPR002201">
    <property type="entry name" value="Glyco_trans_9"/>
</dbReference>
<dbReference type="GO" id="GO:0008713">
    <property type="term" value="F:ADP-heptose-lipopolysaccharide heptosyltransferase activity"/>
    <property type="evidence" value="ECO:0007669"/>
    <property type="project" value="TreeGrafter"/>
</dbReference>
<dbReference type="SUPFAM" id="SSF53756">
    <property type="entry name" value="UDP-Glycosyltransferase/glycogen phosphorylase"/>
    <property type="match status" value="1"/>
</dbReference>
<proteinExistence type="inferred from homology"/>
<evidence type="ECO:0000256" key="1">
    <source>
        <dbReference type="ARBA" id="ARBA00022676"/>
    </source>
</evidence>
<sequence length="383" mass="42153">MVQYSSKLGLNAITPPESICILRLSAIGDVCHAVAAVQAIQRYYPAAQITWILGKVEAMLLKDLPGVEFIIFDKKCGLKAYRNLQHSLQGRQFDVLLHMQVALRANIASLVIKAKRKIGFDKARAKELHGLFMRESIEAQSKAHVLEGFAAFARKIGVPFLQNAADKPQWQMPIAEADIAWAETTLQSEQALQLNRDRIKRDKSHADNHRGFLVICPAASKAERNWLAERYAAVADYATKLGFQVVLCGGPTAMEQQLRDDIVGYAQASVVDLVGKTNLKQLLAILKTAAVVIAPDTGPAHMAVTVGTPVIGLYAHSNPARTGPYLYQHYVVEVYHQALLQQTGKTAAEQKFGKRVKGEHLMANIQIAQVTTMLDTVIKQQGL</sequence>
<dbReference type="GO" id="GO:0009244">
    <property type="term" value="P:lipopolysaccharide core region biosynthetic process"/>
    <property type="evidence" value="ECO:0007669"/>
    <property type="project" value="TreeGrafter"/>
</dbReference>
<dbReference type="CDD" id="cd03789">
    <property type="entry name" value="GT9_LPS_heptosyltransferase"/>
    <property type="match status" value="1"/>
</dbReference>
<evidence type="ECO:0000256" key="2">
    <source>
        <dbReference type="ARBA" id="ARBA00022679"/>
    </source>
</evidence>
<gene>
    <name evidence="4" type="ORF">BI198_11820</name>
</gene>
<dbReference type="PANTHER" id="PTHR30160:SF21">
    <property type="entry name" value="LIPOPOLYSACCHARIDE CORE HEPTOSYLTRANSFERASE OPSX"/>
    <property type="match status" value="1"/>
</dbReference>
<comment type="caution">
    <text evidence="4">The sequence shown here is derived from an EMBL/GenBank/DDBJ whole genome shotgun (WGS) entry which is preliminary data.</text>
</comment>
<evidence type="ECO:0000256" key="3">
    <source>
        <dbReference type="ARBA" id="ARBA00043995"/>
    </source>
</evidence>
<keyword evidence="2 4" id="KW-0808">Transferase</keyword>
<dbReference type="EMBL" id="MKEK01000001">
    <property type="protein sequence ID" value="OEY70174.1"/>
    <property type="molecule type" value="Genomic_DNA"/>
</dbReference>
<dbReference type="RefSeq" id="WP_070049728.1">
    <property type="nucleotide sequence ID" value="NZ_CBCSDO010000010.1"/>
</dbReference>
<dbReference type="PANTHER" id="PTHR30160">
    <property type="entry name" value="TETRAACYLDISACCHARIDE 4'-KINASE-RELATED"/>
    <property type="match status" value="1"/>
</dbReference>
<organism evidence="4 5">
    <name type="scientific">Rheinheimera salexigens</name>
    <dbReference type="NCBI Taxonomy" id="1628148"/>
    <lineage>
        <taxon>Bacteria</taxon>
        <taxon>Pseudomonadati</taxon>
        <taxon>Pseudomonadota</taxon>
        <taxon>Gammaproteobacteria</taxon>
        <taxon>Chromatiales</taxon>
        <taxon>Chromatiaceae</taxon>
        <taxon>Rheinheimera</taxon>
    </lineage>
</organism>
<dbReference type="FunFam" id="3.40.50.2000:FF:000023">
    <property type="entry name" value="ADP-heptose--LPS heptosyltransferase II"/>
    <property type="match status" value="1"/>
</dbReference>